<dbReference type="AlphaFoldDB" id="A2FU04"/>
<accession>A2FU04</accession>
<evidence type="ECO:0000313" key="3">
    <source>
        <dbReference type="Proteomes" id="UP000001542"/>
    </source>
</evidence>
<keyword evidence="3" id="KW-1185">Reference proteome</keyword>
<dbReference type="InterPro" id="IPR020683">
    <property type="entry name" value="DUF3447"/>
</dbReference>
<dbReference type="Gene3D" id="1.25.40.20">
    <property type="entry name" value="Ankyrin repeat-containing domain"/>
    <property type="match status" value="1"/>
</dbReference>
<dbReference type="InterPro" id="IPR002110">
    <property type="entry name" value="Ankyrin_rpt"/>
</dbReference>
<dbReference type="SMART" id="SM00248">
    <property type="entry name" value="ANK"/>
    <property type="match status" value="3"/>
</dbReference>
<dbReference type="Pfam" id="PF00023">
    <property type="entry name" value="Ank"/>
    <property type="match status" value="1"/>
</dbReference>
<dbReference type="InParanoid" id="A2FU04"/>
<evidence type="ECO:0000313" key="2">
    <source>
        <dbReference type="EMBL" id="EAX91621.1"/>
    </source>
</evidence>
<protein>
    <recommendedName>
        <fullName evidence="1">DUF3447 domain-containing protein</fullName>
    </recommendedName>
</protein>
<dbReference type="InterPro" id="IPR036770">
    <property type="entry name" value="Ankyrin_rpt-contain_sf"/>
</dbReference>
<reference evidence="2" key="2">
    <citation type="journal article" date="2007" name="Science">
        <title>Draft genome sequence of the sexually transmitted pathogen Trichomonas vaginalis.</title>
        <authorList>
            <person name="Carlton J.M."/>
            <person name="Hirt R.P."/>
            <person name="Silva J.C."/>
            <person name="Delcher A.L."/>
            <person name="Schatz M."/>
            <person name="Zhao Q."/>
            <person name="Wortman J.R."/>
            <person name="Bidwell S.L."/>
            <person name="Alsmark U.C.M."/>
            <person name="Besteiro S."/>
            <person name="Sicheritz-Ponten T."/>
            <person name="Noel C.J."/>
            <person name="Dacks J.B."/>
            <person name="Foster P.G."/>
            <person name="Simillion C."/>
            <person name="Van de Peer Y."/>
            <person name="Miranda-Saavedra D."/>
            <person name="Barton G.J."/>
            <person name="Westrop G.D."/>
            <person name="Mueller S."/>
            <person name="Dessi D."/>
            <person name="Fiori P.L."/>
            <person name="Ren Q."/>
            <person name="Paulsen I."/>
            <person name="Zhang H."/>
            <person name="Bastida-Corcuera F.D."/>
            <person name="Simoes-Barbosa A."/>
            <person name="Brown M.T."/>
            <person name="Hayes R.D."/>
            <person name="Mukherjee M."/>
            <person name="Okumura C.Y."/>
            <person name="Schneider R."/>
            <person name="Smith A.J."/>
            <person name="Vanacova S."/>
            <person name="Villalvazo M."/>
            <person name="Haas B.J."/>
            <person name="Pertea M."/>
            <person name="Feldblyum T.V."/>
            <person name="Utterback T.R."/>
            <person name="Shu C.L."/>
            <person name="Osoegawa K."/>
            <person name="de Jong P.J."/>
            <person name="Hrdy I."/>
            <person name="Horvathova L."/>
            <person name="Zubacova Z."/>
            <person name="Dolezal P."/>
            <person name="Malik S.B."/>
            <person name="Logsdon J.M. Jr."/>
            <person name="Henze K."/>
            <person name="Gupta A."/>
            <person name="Wang C.C."/>
            <person name="Dunne R.L."/>
            <person name="Upcroft J.A."/>
            <person name="Upcroft P."/>
            <person name="White O."/>
            <person name="Salzberg S.L."/>
            <person name="Tang P."/>
            <person name="Chiu C.-H."/>
            <person name="Lee Y.-S."/>
            <person name="Embley T.M."/>
            <person name="Coombs G.H."/>
            <person name="Mottram J.C."/>
            <person name="Tachezy J."/>
            <person name="Fraser-Liggett C.M."/>
            <person name="Johnson P.J."/>
        </authorList>
    </citation>
    <scope>NUCLEOTIDE SEQUENCE [LARGE SCALE GENOMIC DNA]</scope>
    <source>
        <strain evidence="2">G3</strain>
    </source>
</reference>
<dbReference type="VEuPathDB" id="TrichDB:TVAGG3_0708320"/>
<dbReference type="EMBL" id="DS114022">
    <property type="protein sequence ID" value="EAX91621.1"/>
    <property type="molecule type" value="Genomic_DNA"/>
</dbReference>
<proteinExistence type="predicted"/>
<evidence type="ECO:0000259" key="1">
    <source>
        <dbReference type="Pfam" id="PF11929"/>
    </source>
</evidence>
<dbReference type="RefSeq" id="XP_001304551.1">
    <property type="nucleotide sequence ID" value="XM_001304550.1"/>
</dbReference>
<dbReference type="OrthoDB" id="5588096at2759"/>
<organism evidence="2 3">
    <name type="scientific">Trichomonas vaginalis (strain ATCC PRA-98 / G3)</name>
    <dbReference type="NCBI Taxonomy" id="412133"/>
    <lineage>
        <taxon>Eukaryota</taxon>
        <taxon>Metamonada</taxon>
        <taxon>Parabasalia</taxon>
        <taxon>Trichomonadida</taxon>
        <taxon>Trichomonadidae</taxon>
        <taxon>Trichomonas</taxon>
    </lineage>
</organism>
<gene>
    <name evidence="2" type="ORF">TVAG_309730</name>
</gene>
<dbReference type="KEGG" id="tva:4749320"/>
<dbReference type="VEuPathDB" id="TrichDB:TVAG_309730"/>
<dbReference type="SUPFAM" id="SSF48403">
    <property type="entry name" value="Ankyrin repeat"/>
    <property type="match status" value="1"/>
</dbReference>
<dbReference type="Pfam" id="PF11929">
    <property type="entry name" value="DUF3447"/>
    <property type="match status" value="1"/>
</dbReference>
<sequence length="348" mass="39845">MNIGNADINSLVNSTIDAVNSKIFSINNIFSLIDSVATYRPRHIKKIYMFCKQLISANHISLNKGAFQNELLCALLVKDQLLNSFMPFKFRKMTTEQLYRSYEEKTIEYALLWDDKDILEYVMEEQQLSPDSNLNNDFTVIDLAANFGAQDCFTYLYSISPCVTMNTLRKSFIGNDNKIIQTCLKHHKPDTLCIENAVMAHHNSTVAKLIKEYKLNFSWSSCLQYFNMQCFFMKVSVCKNVNMKDFEKNNALIASSLYSNFIAAEFMIKLNADVNETDAMENSPLIISSINNSKEMVELLVRNHANIFQTDAYGRTASENAELKDNQKIGRYLHKIEQQTIGNMVSCS</sequence>
<dbReference type="SMR" id="A2FU04"/>
<dbReference type="PANTHER" id="PTHR24182">
    <property type="entry name" value="ANKYRIN REPEAT AND SOCS BOX CONTAINING 4"/>
    <property type="match status" value="1"/>
</dbReference>
<reference evidence="2" key="1">
    <citation type="submission" date="2006-10" db="EMBL/GenBank/DDBJ databases">
        <authorList>
            <person name="Amadeo P."/>
            <person name="Zhao Q."/>
            <person name="Wortman J."/>
            <person name="Fraser-Liggett C."/>
            <person name="Carlton J."/>
        </authorList>
    </citation>
    <scope>NUCLEOTIDE SEQUENCE</scope>
    <source>
        <strain evidence="2">G3</strain>
    </source>
</reference>
<dbReference type="PANTHER" id="PTHR24182:SF13">
    <property type="entry name" value="LD18443P"/>
    <property type="match status" value="1"/>
</dbReference>
<feature type="domain" description="DUF3447" evidence="1">
    <location>
        <begin position="163"/>
        <end position="233"/>
    </location>
</feature>
<dbReference type="Proteomes" id="UP000001542">
    <property type="component" value="Unassembled WGS sequence"/>
</dbReference>
<name>A2FU04_TRIV3</name>